<keyword evidence="2" id="KW-1185">Reference proteome</keyword>
<organism evidence="1 2">
    <name type="scientific">Eretmocerus hayati</name>
    <dbReference type="NCBI Taxonomy" id="131215"/>
    <lineage>
        <taxon>Eukaryota</taxon>
        <taxon>Metazoa</taxon>
        <taxon>Ecdysozoa</taxon>
        <taxon>Arthropoda</taxon>
        <taxon>Hexapoda</taxon>
        <taxon>Insecta</taxon>
        <taxon>Pterygota</taxon>
        <taxon>Neoptera</taxon>
        <taxon>Endopterygota</taxon>
        <taxon>Hymenoptera</taxon>
        <taxon>Apocrita</taxon>
        <taxon>Proctotrupomorpha</taxon>
        <taxon>Chalcidoidea</taxon>
        <taxon>Aphelinidae</taxon>
        <taxon>Aphelininae</taxon>
        <taxon>Eretmocerus</taxon>
    </lineage>
</organism>
<proteinExistence type="predicted"/>
<accession>A0ACC2NNU3</accession>
<sequence>MKRYRVEYIIRTWLPQGVFVVGGGEGDGEGERTRRSGGYAPEVSRTLSNLVRNLGIQMSAGDGVRGMGLRRNPMTRKQQAAVLVASRNCKRKARRIAGSGTAAGLVPTVLDENIRYLQPMLNSMIS</sequence>
<dbReference type="EMBL" id="CM056743">
    <property type="protein sequence ID" value="KAJ8672848.1"/>
    <property type="molecule type" value="Genomic_DNA"/>
</dbReference>
<evidence type="ECO:0000313" key="1">
    <source>
        <dbReference type="EMBL" id="KAJ8672848.1"/>
    </source>
</evidence>
<name>A0ACC2NNU3_9HYME</name>
<gene>
    <name evidence="1" type="ORF">QAD02_004108</name>
</gene>
<comment type="caution">
    <text evidence="1">The sequence shown here is derived from an EMBL/GenBank/DDBJ whole genome shotgun (WGS) entry which is preliminary data.</text>
</comment>
<evidence type="ECO:0000313" key="2">
    <source>
        <dbReference type="Proteomes" id="UP001239111"/>
    </source>
</evidence>
<reference evidence="1" key="1">
    <citation type="submission" date="2023-04" db="EMBL/GenBank/DDBJ databases">
        <title>A chromosome-level genome assembly of the parasitoid wasp Eretmocerus hayati.</title>
        <authorList>
            <person name="Zhong Y."/>
            <person name="Liu S."/>
            <person name="Liu Y."/>
        </authorList>
    </citation>
    <scope>NUCLEOTIDE SEQUENCE</scope>
    <source>
        <strain evidence="1">ZJU_SS_LIU_2023</strain>
    </source>
</reference>
<dbReference type="Proteomes" id="UP001239111">
    <property type="component" value="Chromosome 3"/>
</dbReference>
<protein>
    <submittedName>
        <fullName evidence="1">Uncharacterized protein</fullName>
    </submittedName>
</protein>